<dbReference type="Pfam" id="PF02661">
    <property type="entry name" value="Fic"/>
    <property type="match status" value="1"/>
</dbReference>
<name>A0A6J6X093_9ZZZZ</name>
<proteinExistence type="predicted"/>
<dbReference type="PROSITE" id="PS51459">
    <property type="entry name" value="FIDO"/>
    <property type="match status" value="1"/>
</dbReference>
<feature type="domain" description="Fido" evidence="1">
    <location>
        <begin position="7"/>
        <end position="126"/>
    </location>
</feature>
<protein>
    <submittedName>
        <fullName evidence="2">Unannotated protein</fullName>
    </submittedName>
</protein>
<evidence type="ECO:0000313" key="3">
    <source>
        <dbReference type="EMBL" id="CAB5057933.1"/>
    </source>
</evidence>
<dbReference type="PANTHER" id="PTHR39426:SF1">
    <property type="entry name" value="HOMOLOGY TO DEATH-ON-CURING PROTEIN OF PHAGE P1"/>
    <property type="match status" value="1"/>
</dbReference>
<reference evidence="2" key="1">
    <citation type="submission" date="2020-05" db="EMBL/GenBank/DDBJ databases">
        <authorList>
            <person name="Chiriac C."/>
            <person name="Salcher M."/>
            <person name="Ghai R."/>
            <person name="Kavagutti S V."/>
        </authorList>
    </citation>
    <scope>NUCLEOTIDE SEQUENCE</scope>
</reference>
<dbReference type="NCBIfam" id="TIGR01550">
    <property type="entry name" value="DOC_P1"/>
    <property type="match status" value="1"/>
</dbReference>
<dbReference type="InterPro" id="IPR036597">
    <property type="entry name" value="Fido-like_dom_sf"/>
</dbReference>
<sequence>MPAIQYLTVPDVLAMHMVLIKKYGGSDGIRDMGALESALARPQSGYYKDVIESAAALLESLAINHPFIDGNKRVAFAATDTFLRINGYEINSNSESIHKSFMKFFDLGEFNKANLELWLRNLAELK</sequence>
<dbReference type="InterPro" id="IPR003812">
    <property type="entry name" value="Fido"/>
</dbReference>
<dbReference type="InterPro" id="IPR006440">
    <property type="entry name" value="Doc"/>
</dbReference>
<dbReference type="SUPFAM" id="SSF140931">
    <property type="entry name" value="Fic-like"/>
    <property type="match status" value="1"/>
</dbReference>
<accession>A0A6J6X093</accession>
<dbReference type="PIRSF" id="PIRSF018297">
    <property type="entry name" value="Doc"/>
    <property type="match status" value="1"/>
</dbReference>
<dbReference type="EMBL" id="CAFBQO010000095">
    <property type="protein sequence ID" value="CAB5057933.1"/>
    <property type="molecule type" value="Genomic_DNA"/>
</dbReference>
<gene>
    <name evidence="2" type="ORF">UFOPK2978_00406</name>
    <name evidence="3" type="ORF">UFOPK4307_00688</name>
</gene>
<evidence type="ECO:0000313" key="2">
    <source>
        <dbReference type="EMBL" id="CAB4788786.1"/>
    </source>
</evidence>
<organism evidence="2">
    <name type="scientific">freshwater metagenome</name>
    <dbReference type="NCBI Taxonomy" id="449393"/>
    <lineage>
        <taxon>unclassified sequences</taxon>
        <taxon>metagenomes</taxon>
        <taxon>ecological metagenomes</taxon>
    </lineage>
</organism>
<dbReference type="GO" id="GO:0016301">
    <property type="term" value="F:kinase activity"/>
    <property type="evidence" value="ECO:0007669"/>
    <property type="project" value="InterPro"/>
</dbReference>
<dbReference type="PANTHER" id="PTHR39426">
    <property type="entry name" value="HOMOLOGY TO DEATH-ON-CURING PROTEIN OF PHAGE P1"/>
    <property type="match status" value="1"/>
</dbReference>
<dbReference type="EMBL" id="CAFAAF010000042">
    <property type="protein sequence ID" value="CAB4788786.1"/>
    <property type="molecule type" value="Genomic_DNA"/>
</dbReference>
<dbReference type="InterPro" id="IPR053737">
    <property type="entry name" value="Type_II_TA_Toxin"/>
</dbReference>
<dbReference type="AlphaFoldDB" id="A0A6J6X093"/>
<dbReference type="Gene3D" id="1.20.120.1870">
    <property type="entry name" value="Fic/DOC protein, Fido domain"/>
    <property type="match status" value="1"/>
</dbReference>
<evidence type="ECO:0000259" key="1">
    <source>
        <dbReference type="PROSITE" id="PS51459"/>
    </source>
</evidence>